<feature type="transmembrane region" description="Helical" evidence="2">
    <location>
        <begin position="726"/>
        <end position="745"/>
    </location>
</feature>
<dbReference type="EMBL" id="JADBJN010000001">
    <property type="protein sequence ID" value="KAG5683724.1"/>
    <property type="molecule type" value="Genomic_DNA"/>
</dbReference>
<feature type="transmembrane region" description="Helical" evidence="2">
    <location>
        <begin position="413"/>
        <end position="432"/>
    </location>
</feature>
<sequence length="929" mass="106084">MESFLNFHQERDPIKLWVPDNIDFHKHTKFIMNNYKEGVRAEAIMIISDNVLRPEVFEKLHTITEKINQITIKGDHGENLNLTNLCFKIPLIIDYANLISGQKEQNNRKRRAIDNDYDQDYSNENDEEFDLIDMIKNHPDEFMKKITDPSFKFTTKQYCSIVNKLKLGCMHENPLEMWSIDNQFKNLTKEDILNKLHTTKINQVTGHEMNFTSMLSGIEHDSDGRIVSAKAILAIYNLRLNFSEVDLNQVGNDAATQEWTTVKIMQFEEKFLLLMEELKNELENDNLRILYGSGRSYGDISSKALFQDIEKLFVGIVLMMIYMALILSKFSWPEMRIGLTCIGILNVGMAYISGCGLSSIFLFYSPVHASLFFIILGLGVDDIFVIMSAFRKINADHSELNLEEKVAKAMQKAGASITITSLTDIIAFVVGATTVLPSLRSFCIFAGVCITMTYIYVVTFFVAVLTIDERRTLQNRNGIVPCIKHKDHTPSCEPKIMWRFLHFFYGKIILTKLGKILVLLTVVGLTGFSIDRILLIKQKFDPIWFIPTKSYFYEFWSEYRKFYPERGYEAGIYIGNLNYSANLQEIIMMAREVESRNDIVSRIQSWPNAFHNYMLDSENIDVMEVILNETQWNNYLSKFLFSIDGGKYQANLKFKDKLECGKPAGEILISSIIFKFHTFDDRDEFLPAKATLEKIIHTSNLSTDQVFVWGRILGNWFTDEIIDEEIYRNIILALVGVFVCTAVMIVNAQVCFYIFICVLLSLISVGGFMQVWGLTLDIVTSIGLQLSIGLCVDYAAHIGHTFLTISHENGNKRALETVETICGAVLQGGGSTALSIMILSTSDAYTFKAFFKIFTIVVIFGLFYGTVFLPVILSIFQPNPYSSINNLNNNNNNNKEDNETELMLMAKQARLKIISQNGKNNNSETDKLN</sequence>
<protein>
    <recommendedName>
        <fullName evidence="3">SSD domain-containing protein</fullName>
    </recommendedName>
</protein>
<keyword evidence="2" id="KW-0472">Membrane</keyword>
<keyword evidence="2" id="KW-0812">Transmembrane</keyword>
<dbReference type="Proteomes" id="UP001107558">
    <property type="component" value="Chromosome 1"/>
</dbReference>
<comment type="similarity">
    <text evidence="1">Belongs to the patched family.</text>
</comment>
<evidence type="ECO:0000256" key="1">
    <source>
        <dbReference type="ARBA" id="ARBA00005585"/>
    </source>
</evidence>
<dbReference type="InterPro" id="IPR053958">
    <property type="entry name" value="HMGCR/SNAP/NPC1-like_SSD"/>
</dbReference>
<evidence type="ECO:0000259" key="3">
    <source>
        <dbReference type="PROSITE" id="PS50156"/>
    </source>
</evidence>
<feature type="transmembrane region" description="Helical" evidence="2">
    <location>
        <begin position="370"/>
        <end position="390"/>
    </location>
</feature>
<dbReference type="Gene3D" id="1.20.1640.10">
    <property type="entry name" value="Multidrug efflux transporter AcrB transmembrane domain"/>
    <property type="match status" value="2"/>
</dbReference>
<dbReference type="InterPro" id="IPR000731">
    <property type="entry name" value="SSD"/>
</dbReference>
<feature type="transmembrane region" description="Helical" evidence="2">
    <location>
        <begin position="817"/>
        <end position="838"/>
    </location>
</feature>
<dbReference type="AlphaFoldDB" id="A0A9J6CP97"/>
<feature type="transmembrane region" description="Helical" evidence="2">
    <location>
        <begin position="778"/>
        <end position="796"/>
    </location>
</feature>
<name>A0A9J6CP97_POLVA</name>
<feature type="transmembrane region" description="Helical" evidence="2">
    <location>
        <begin position="516"/>
        <end position="535"/>
    </location>
</feature>
<dbReference type="SUPFAM" id="SSF82866">
    <property type="entry name" value="Multidrug efflux transporter AcrB transmembrane domain"/>
    <property type="match status" value="2"/>
</dbReference>
<evidence type="ECO:0000313" key="4">
    <source>
        <dbReference type="EMBL" id="KAG5683724.1"/>
    </source>
</evidence>
<dbReference type="GO" id="GO:0016020">
    <property type="term" value="C:membrane"/>
    <property type="evidence" value="ECO:0007669"/>
    <property type="project" value="TreeGrafter"/>
</dbReference>
<feature type="transmembrane region" description="Helical" evidence="2">
    <location>
        <begin position="312"/>
        <end position="332"/>
    </location>
</feature>
<feature type="transmembrane region" description="Helical" evidence="2">
    <location>
        <begin position="344"/>
        <end position="364"/>
    </location>
</feature>
<evidence type="ECO:0000313" key="5">
    <source>
        <dbReference type="Proteomes" id="UP001107558"/>
    </source>
</evidence>
<feature type="transmembrane region" description="Helical" evidence="2">
    <location>
        <begin position="444"/>
        <end position="467"/>
    </location>
</feature>
<organism evidence="4 5">
    <name type="scientific">Polypedilum vanderplanki</name>
    <name type="common">Sleeping chironomid midge</name>
    <dbReference type="NCBI Taxonomy" id="319348"/>
    <lineage>
        <taxon>Eukaryota</taxon>
        <taxon>Metazoa</taxon>
        <taxon>Ecdysozoa</taxon>
        <taxon>Arthropoda</taxon>
        <taxon>Hexapoda</taxon>
        <taxon>Insecta</taxon>
        <taxon>Pterygota</taxon>
        <taxon>Neoptera</taxon>
        <taxon>Endopterygota</taxon>
        <taxon>Diptera</taxon>
        <taxon>Nematocera</taxon>
        <taxon>Chironomoidea</taxon>
        <taxon>Chironomidae</taxon>
        <taxon>Chironominae</taxon>
        <taxon>Polypedilum</taxon>
        <taxon>Polypedilum</taxon>
    </lineage>
</organism>
<keyword evidence="2" id="KW-1133">Transmembrane helix</keyword>
<reference evidence="4" key="1">
    <citation type="submission" date="2021-03" db="EMBL/GenBank/DDBJ databases">
        <title>Chromosome level genome of the anhydrobiotic midge Polypedilum vanderplanki.</title>
        <authorList>
            <person name="Yoshida Y."/>
            <person name="Kikawada T."/>
            <person name="Gusev O."/>
        </authorList>
    </citation>
    <scope>NUCLEOTIDE SEQUENCE</scope>
    <source>
        <strain evidence="4">NIAS01</strain>
        <tissue evidence="4">Whole body or cell culture</tissue>
    </source>
</reference>
<gene>
    <name evidence="4" type="ORF">PVAND_012989</name>
</gene>
<comment type="caution">
    <text evidence="4">The sequence shown here is derived from an EMBL/GenBank/DDBJ whole genome shotgun (WGS) entry which is preliminary data.</text>
</comment>
<feature type="transmembrane region" description="Helical" evidence="2">
    <location>
        <begin position="850"/>
        <end position="876"/>
    </location>
</feature>
<accession>A0A9J6CP97</accession>
<dbReference type="Pfam" id="PF12349">
    <property type="entry name" value="Sterol-sensing"/>
    <property type="match status" value="1"/>
</dbReference>
<dbReference type="PROSITE" id="PS50156">
    <property type="entry name" value="SSD"/>
    <property type="match status" value="1"/>
</dbReference>
<keyword evidence="5" id="KW-1185">Reference proteome</keyword>
<feature type="domain" description="SSD" evidence="3">
    <location>
        <begin position="308"/>
        <end position="467"/>
    </location>
</feature>
<dbReference type="InterPro" id="IPR051697">
    <property type="entry name" value="Patched_domain-protein"/>
</dbReference>
<proteinExistence type="inferred from homology"/>
<dbReference type="PANTHER" id="PTHR10796:SF130">
    <property type="entry name" value="PATCHED DOMAIN-CONTAINING PROTEIN 3-LIKE PROTEIN"/>
    <property type="match status" value="1"/>
</dbReference>
<dbReference type="PANTHER" id="PTHR10796">
    <property type="entry name" value="PATCHED-RELATED"/>
    <property type="match status" value="1"/>
</dbReference>
<dbReference type="OrthoDB" id="6510177at2759"/>
<evidence type="ECO:0000256" key="2">
    <source>
        <dbReference type="SAM" id="Phobius"/>
    </source>
</evidence>
<feature type="transmembrane region" description="Helical" evidence="2">
    <location>
        <begin position="752"/>
        <end position="772"/>
    </location>
</feature>